<reference evidence="2" key="2">
    <citation type="submission" date="2017-10" db="EMBL/GenBank/DDBJ databases">
        <title>Ladona fulva Genome sequencing and assembly.</title>
        <authorList>
            <person name="Murali S."/>
            <person name="Richards S."/>
            <person name="Bandaranaike D."/>
            <person name="Bellair M."/>
            <person name="Blankenburg K."/>
            <person name="Chao H."/>
            <person name="Dinh H."/>
            <person name="Doddapaneni H."/>
            <person name="Dugan-Rocha S."/>
            <person name="Elkadiri S."/>
            <person name="Gnanaolivu R."/>
            <person name="Hernandez B."/>
            <person name="Skinner E."/>
            <person name="Javaid M."/>
            <person name="Lee S."/>
            <person name="Li M."/>
            <person name="Ming W."/>
            <person name="Munidasa M."/>
            <person name="Muniz J."/>
            <person name="Nguyen L."/>
            <person name="Hughes D."/>
            <person name="Osuji N."/>
            <person name="Pu L.-L."/>
            <person name="Puazo M."/>
            <person name="Qu C."/>
            <person name="Quiroz J."/>
            <person name="Raj R."/>
            <person name="Weissenberger G."/>
            <person name="Xin Y."/>
            <person name="Zou X."/>
            <person name="Han Y."/>
            <person name="Worley K."/>
            <person name="Muzny D."/>
            <person name="Gibbs R."/>
        </authorList>
    </citation>
    <scope>NUCLEOTIDE SEQUENCE</scope>
    <source>
        <strain evidence="2">Sampled in the wild</strain>
    </source>
</reference>
<accession>A0A8K0KLF0</accession>
<protein>
    <submittedName>
        <fullName evidence="2">Uncharacterized protein</fullName>
    </submittedName>
</protein>
<evidence type="ECO:0000313" key="2">
    <source>
        <dbReference type="EMBL" id="KAG8236772.1"/>
    </source>
</evidence>
<comment type="caution">
    <text evidence="2">The sequence shown here is derived from an EMBL/GenBank/DDBJ whole genome shotgun (WGS) entry which is preliminary data.</text>
</comment>
<name>A0A8K0KLF0_LADFU</name>
<sequence length="99" mass="11455">MNYCERYPASVAMMKPKYELEDYIFEMESRRIGQNGGAEGVEAPSDTEDLLAQLSRKEQDLILAAELGKALLERNQEMGKQNERMMEEFSQKLEVNFKN</sequence>
<evidence type="ECO:0000256" key="1">
    <source>
        <dbReference type="ARBA" id="ARBA00023054"/>
    </source>
</evidence>
<dbReference type="EMBL" id="KZ309073">
    <property type="protein sequence ID" value="KAG8236772.1"/>
    <property type="molecule type" value="Genomic_DNA"/>
</dbReference>
<reference evidence="2" key="1">
    <citation type="submission" date="2013-04" db="EMBL/GenBank/DDBJ databases">
        <authorList>
            <person name="Qu J."/>
            <person name="Murali S.C."/>
            <person name="Bandaranaike D."/>
            <person name="Bellair M."/>
            <person name="Blankenburg K."/>
            <person name="Chao H."/>
            <person name="Dinh H."/>
            <person name="Doddapaneni H."/>
            <person name="Downs B."/>
            <person name="Dugan-Rocha S."/>
            <person name="Elkadiri S."/>
            <person name="Gnanaolivu R.D."/>
            <person name="Hernandez B."/>
            <person name="Javaid M."/>
            <person name="Jayaseelan J.C."/>
            <person name="Lee S."/>
            <person name="Li M."/>
            <person name="Ming W."/>
            <person name="Munidasa M."/>
            <person name="Muniz J."/>
            <person name="Nguyen L."/>
            <person name="Ongeri F."/>
            <person name="Osuji N."/>
            <person name="Pu L.-L."/>
            <person name="Puazo M."/>
            <person name="Qu C."/>
            <person name="Quiroz J."/>
            <person name="Raj R."/>
            <person name="Weissenberger G."/>
            <person name="Xin Y."/>
            <person name="Zou X."/>
            <person name="Han Y."/>
            <person name="Richards S."/>
            <person name="Worley K."/>
            <person name="Muzny D."/>
            <person name="Gibbs R."/>
        </authorList>
    </citation>
    <scope>NUCLEOTIDE SEQUENCE</scope>
    <source>
        <strain evidence="2">Sampled in the wild</strain>
    </source>
</reference>
<dbReference type="PANTHER" id="PTHR32123:SF13">
    <property type="entry name" value="BICAUDAL D-RELATED PROTEIN HOMOLOG"/>
    <property type="match status" value="1"/>
</dbReference>
<evidence type="ECO:0000313" key="3">
    <source>
        <dbReference type="Proteomes" id="UP000792457"/>
    </source>
</evidence>
<gene>
    <name evidence="2" type="ORF">J437_LFUL016886</name>
</gene>
<dbReference type="OrthoDB" id="9451547at2759"/>
<keyword evidence="1" id="KW-0175">Coiled coil</keyword>
<dbReference type="AlphaFoldDB" id="A0A8K0KLF0"/>
<keyword evidence="3" id="KW-1185">Reference proteome</keyword>
<dbReference type="InterPro" id="IPR051149">
    <property type="entry name" value="Spindly/BICDR_Dynein_Adapter"/>
</dbReference>
<dbReference type="PANTHER" id="PTHR32123">
    <property type="entry name" value="BICD FAMILY-LIKE CARGO ADAPTER"/>
    <property type="match status" value="1"/>
</dbReference>
<proteinExistence type="predicted"/>
<dbReference type="Proteomes" id="UP000792457">
    <property type="component" value="Unassembled WGS sequence"/>
</dbReference>
<organism evidence="2 3">
    <name type="scientific">Ladona fulva</name>
    <name type="common">Scarce chaser dragonfly</name>
    <name type="synonym">Libellula fulva</name>
    <dbReference type="NCBI Taxonomy" id="123851"/>
    <lineage>
        <taxon>Eukaryota</taxon>
        <taxon>Metazoa</taxon>
        <taxon>Ecdysozoa</taxon>
        <taxon>Arthropoda</taxon>
        <taxon>Hexapoda</taxon>
        <taxon>Insecta</taxon>
        <taxon>Pterygota</taxon>
        <taxon>Palaeoptera</taxon>
        <taxon>Odonata</taxon>
        <taxon>Epiprocta</taxon>
        <taxon>Anisoptera</taxon>
        <taxon>Libelluloidea</taxon>
        <taxon>Libellulidae</taxon>
        <taxon>Ladona</taxon>
    </lineage>
</organism>